<gene>
    <name evidence="2" type="ORF">GSOID_T00024769001</name>
</gene>
<accession>E4YGW0</accession>
<feature type="region of interest" description="Disordered" evidence="1">
    <location>
        <begin position="75"/>
        <end position="94"/>
    </location>
</feature>
<evidence type="ECO:0000313" key="2">
    <source>
        <dbReference type="EMBL" id="CBY34734.1"/>
    </source>
</evidence>
<reference evidence="2" key="1">
    <citation type="journal article" date="2010" name="Science">
        <title>Plasticity of animal genome architecture unmasked by rapid evolution of a pelagic tunicate.</title>
        <authorList>
            <person name="Denoeud F."/>
            <person name="Henriet S."/>
            <person name="Mungpakdee S."/>
            <person name="Aury J.M."/>
            <person name="Da Silva C."/>
            <person name="Brinkmann H."/>
            <person name="Mikhaleva J."/>
            <person name="Olsen L.C."/>
            <person name="Jubin C."/>
            <person name="Canestro C."/>
            <person name="Bouquet J.M."/>
            <person name="Danks G."/>
            <person name="Poulain J."/>
            <person name="Campsteijn C."/>
            <person name="Adamski M."/>
            <person name="Cross I."/>
            <person name="Yadetie F."/>
            <person name="Muffato M."/>
            <person name="Louis A."/>
            <person name="Butcher S."/>
            <person name="Tsagkogeorga G."/>
            <person name="Konrad A."/>
            <person name="Singh S."/>
            <person name="Jensen M.F."/>
            <person name="Cong E.H."/>
            <person name="Eikeseth-Otteraa H."/>
            <person name="Noel B."/>
            <person name="Anthouard V."/>
            <person name="Porcel B.M."/>
            <person name="Kachouri-Lafond R."/>
            <person name="Nishino A."/>
            <person name="Ugolini M."/>
            <person name="Chourrout P."/>
            <person name="Nishida H."/>
            <person name="Aasland R."/>
            <person name="Huzurbazar S."/>
            <person name="Westhof E."/>
            <person name="Delsuc F."/>
            <person name="Lehrach H."/>
            <person name="Reinhardt R."/>
            <person name="Weissenbach J."/>
            <person name="Roy S.W."/>
            <person name="Artiguenave F."/>
            <person name="Postlethwait J.H."/>
            <person name="Manak J.R."/>
            <person name="Thompson E.M."/>
            <person name="Jaillon O."/>
            <person name="Du Pasquier L."/>
            <person name="Boudinot P."/>
            <person name="Liberles D.A."/>
            <person name="Volff J.N."/>
            <person name="Philippe H."/>
            <person name="Lenhard B."/>
            <person name="Roest Crollius H."/>
            <person name="Wincker P."/>
            <person name="Chourrout D."/>
        </authorList>
    </citation>
    <scope>NUCLEOTIDE SEQUENCE [LARGE SCALE GENOMIC DNA]</scope>
</reference>
<proteinExistence type="predicted"/>
<sequence>MALIQTSIVIMEATRSFAWALSAVMNSASSRTITTTPKKMSWHLRMLKWSRRVYKISNMFNAFFINTKKDDNNWEEQDYSGSVSERDDPGEEAAEIEEDGDMMQVVEFGAEELEDDDGDNHVFAGNAVYQYVDMIKLLSSHTSSMIAQGQVDESDDDEAIDLTIQEASNESGTEEESEISEAYSEF</sequence>
<evidence type="ECO:0000256" key="1">
    <source>
        <dbReference type="SAM" id="MobiDB-lite"/>
    </source>
</evidence>
<organism evidence="2">
    <name type="scientific">Oikopleura dioica</name>
    <name type="common">Tunicate</name>
    <dbReference type="NCBI Taxonomy" id="34765"/>
    <lineage>
        <taxon>Eukaryota</taxon>
        <taxon>Metazoa</taxon>
        <taxon>Chordata</taxon>
        <taxon>Tunicata</taxon>
        <taxon>Appendicularia</taxon>
        <taxon>Copelata</taxon>
        <taxon>Oikopleuridae</taxon>
        <taxon>Oikopleura</taxon>
    </lineage>
</organism>
<dbReference type="EMBL" id="FN654538">
    <property type="protein sequence ID" value="CBY34734.1"/>
    <property type="molecule type" value="Genomic_DNA"/>
</dbReference>
<feature type="region of interest" description="Disordered" evidence="1">
    <location>
        <begin position="165"/>
        <end position="186"/>
    </location>
</feature>
<dbReference type="AlphaFoldDB" id="E4YGW0"/>
<name>E4YGW0_OIKDI</name>
<dbReference type="Proteomes" id="UP000011014">
    <property type="component" value="Unassembled WGS sequence"/>
</dbReference>
<protein>
    <submittedName>
        <fullName evidence="2">Uncharacterized protein</fullName>
    </submittedName>
</protein>